<protein>
    <submittedName>
        <fullName evidence="1">Uncharacterized protein</fullName>
    </submittedName>
</protein>
<reference evidence="1" key="2">
    <citation type="submission" date="2017-10" db="EMBL/GenBank/DDBJ databases">
        <title>Ladona fulva Genome sequencing and assembly.</title>
        <authorList>
            <person name="Murali S."/>
            <person name="Richards S."/>
            <person name="Bandaranaike D."/>
            <person name="Bellair M."/>
            <person name="Blankenburg K."/>
            <person name="Chao H."/>
            <person name="Dinh H."/>
            <person name="Doddapaneni H."/>
            <person name="Dugan-Rocha S."/>
            <person name="Elkadiri S."/>
            <person name="Gnanaolivu R."/>
            <person name="Hernandez B."/>
            <person name="Skinner E."/>
            <person name="Javaid M."/>
            <person name="Lee S."/>
            <person name="Li M."/>
            <person name="Ming W."/>
            <person name="Munidasa M."/>
            <person name="Muniz J."/>
            <person name="Nguyen L."/>
            <person name="Hughes D."/>
            <person name="Osuji N."/>
            <person name="Pu L.-L."/>
            <person name="Puazo M."/>
            <person name="Qu C."/>
            <person name="Quiroz J."/>
            <person name="Raj R."/>
            <person name="Weissenberger G."/>
            <person name="Xin Y."/>
            <person name="Zou X."/>
            <person name="Han Y."/>
            <person name="Worley K."/>
            <person name="Muzny D."/>
            <person name="Gibbs R."/>
        </authorList>
    </citation>
    <scope>NUCLEOTIDE SEQUENCE</scope>
    <source>
        <strain evidence="1">Sampled in the wild</strain>
    </source>
</reference>
<sequence length="122" mass="13628">MSDHEQIPHQRQIVHPTSLINNELNCNPEDKVNFAVEFLSKSLANDFPQQPFDESVIIVNNLITDTPGTDPPYTTNTSEIVENLSSQNIHKAPGPVSFSNKILKHLAKFPHFVALLVNPFNA</sequence>
<dbReference type="EMBL" id="KZ309780">
    <property type="protein sequence ID" value="KAG8239646.1"/>
    <property type="molecule type" value="Genomic_DNA"/>
</dbReference>
<evidence type="ECO:0000313" key="2">
    <source>
        <dbReference type="Proteomes" id="UP000792457"/>
    </source>
</evidence>
<name>A0A8K0PA52_LADFU</name>
<comment type="caution">
    <text evidence="1">The sequence shown here is derived from an EMBL/GenBank/DDBJ whole genome shotgun (WGS) entry which is preliminary data.</text>
</comment>
<accession>A0A8K0PA52</accession>
<organism evidence="1 2">
    <name type="scientific">Ladona fulva</name>
    <name type="common">Scarce chaser dragonfly</name>
    <name type="synonym">Libellula fulva</name>
    <dbReference type="NCBI Taxonomy" id="123851"/>
    <lineage>
        <taxon>Eukaryota</taxon>
        <taxon>Metazoa</taxon>
        <taxon>Ecdysozoa</taxon>
        <taxon>Arthropoda</taxon>
        <taxon>Hexapoda</taxon>
        <taxon>Insecta</taxon>
        <taxon>Pterygota</taxon>
        <taxon>Palaeoptera</taxon>
        <taxon>Odonata</taxon>
        <taxon>Epiprocta</taxon>
        <taxon>Anisoptera</taxon>
        <taxon>Libelluloidea</taxon>
        <taxon>Libellulidae</taxon>
        <taxon>Ladona</taxon>
    </lineage>
</organism>
<dbReference type="Proteomes" id="UP000792457">
    <property type="component" value="Unassembled WGS sequence"/>
</dbReference>
<evidence type="ECO:0000313" key="1">
    <source>
        <dbReference type="EMBL" id="KAG8239646.1"/>
    </source>
</evidence>
<proteinExistence type="predicted"/>
<reference evidence="1" key="1">
    <citation type="submission" date="2013-04" db="EMBL/GenBank/DDBJ databases">
        <authorList>
            <person name="Qu J."/>
            <person name="Murali S.C."/>
            <person name="Bandaranaike D."/>
            <person name="Bellair M."/>
            <person name="Blankenburg K."/>
            <person name="Chao H."/>
            <person name="Dinh H."/>
            <person name="Doddapaneni H."/>
            <person name="Downs B."/>
            <person name="Dugan-Rocha S."/>
            <person name="Elkadiri S."/>
            <person name="Gnanaolivu R.D."/>
            <person name="Hernandez B."/>
            <person name="Javaid M."/>
            <person name="Jayaseelan J.C."/>
            <person name="Lee S."/>
            <person name="Li M."/>
            <person name="Ming W."/>
            <person name="Munidasa M."/>
            <person name="Muniz J."/>
            <person name="Nguyen L."/>
            <person name="Ongeri F."/>
            <person name="Osuji N."/>
            <person name="Pu L.-L."/>
            <person name="Puazo M."/>
            <person name="Qu C."/>
            <person name="Quiroz J."/>
            <person name="Raj R."/>
            <person name="Weissenberger G."/>
            <person name="Xin Y."/>
            <person name="Zou X."/>
            <person name="Han Y."/>
            <person name="Richards S."/>
            <person name="Worley K."/>
            <person name="Muzny D."/>
            <person name="Gibbs R."/>
        </authorList>
    </citation>
    <scope>NUCLEOTIDE SEQUENCE</scope>
    <source>
        <strain evidence="1">Sampled in the wild</strain>
    </source>
</reference>
<keyword evidence="2" id="KW-1185">Reference proteome</keyword>
<gene>
    <name evidence="1" type="ORF">J437_LFUL018240</name>
</gene>
<dbReference type="AlphaFoldDB" id="A0A8K0PA52"/>